<feature type="non-terminal residue" evidence="7">
    <location>
        <position position="1"/>
    </location>
</feature>
<protein>
    <submittedName>
        <fullName evidence="7">Uncharacterized protein</fullName>
    </submittedName>
</protein>
<dbReference type="PANTHER" id="PTHR42770">
    <property type="entry name" value="AMINO ACID TRANSPORTER-RELATED"/>
    <property type="match status" value="1"/>
</dbReference>
<comment type="caution">
    <text evidence="7">The sequence shown here is derived from an EMBL/GenBank/DDBJ whole genome shotgun (WGS) entry which is preliminary data.</text>
</comment>
<evidence type="ECO:0000256" key="3">
    <source>
        <dbReference type="ARBA" id="ARBA00022989"/>
    </source>
</evidence>
<keyword evidence="4 6" id="KW-0472">Membrane</keyword>
<reference evidence="7 8" key="1">
    <citation type="journal article" date="2021" name="Sci. Rep.">
        <title>Genome sequencing of the multicellular alga Astrephomene provides insights into convergent evolution of germ-soma differentiation.</title>
        <authorList>
            <person name="Yamashita S."/>
            <person name="Yamamoto K."/>
            <person name="Matsuzaki R."/>
            <person name="Suzuki S."/>
            <person name="Yamaguchi H."/>
            <person name="Hirooka S."/>
            <person name="Minakuchi Y."/>
            <person name="Miyagishima S."/>
            <person name="Kawachi M."/>
            <person name="Toyoda A."/>
            <person name="Nozaki H."/>
        </authorList>
    </citation>
    <scope>NUCLEOTIDE SEQUENCE [LARGE SCALE GENOMIC DNA]</scope>
    <source>
        <strain evidence="7 8">NIES-4017</strain>
    </source>
</reference>
<evidence type="ECO:0000256" key="4">
    <source>
        <dbReference type="ARBA" id="ARBA00023136"/>
    </source>
</evidence>
<accession>A0AAD3E0M7</accession>
<feature type="transmembrane region" description="Helical" evidence="6">
    <location>
        <begin position="151"/>
        <end position="174"/>
    </location>
</feature>
<evidence type="ECO:0000313" key="7">
    <source>
        <dbReference type="EMBL" id="GFR50292.1"/>
    </source>
</evidence>
<evidence type="ECO:0000256" key="2">
    <source>
        <dbReference type="ARBA" id="ARBA00022692"/>
    </source>
</evidence>
<evidence type="ECO:0000256" key="6">
    <source>
        <dbReference type="SAM" id="Phobius"/>
    </source>
</evidence>
<dbReference type="InterPro" id="IPR050367">
    <property type="entry name" value="APC_superfamily"/>
</dbReference>
<dbReference type="Gene3D" id="1.20.1740.10">
    <property type="entry name" value="Amino acid/polyamine transporter I"/>
    <property type="match status" value="1"/>
</dbReference>
<keyword evidence="8" id="KW-1185">Reference proteome</keyword>
<dbReference type="GO" id="GO:0016020">
    <property type="term" value="C:membrane"/>
    <property type="evidence" value="ECO:0007669"/>
    <property type="project" value="UniProtKB-SubCell"/>
</dbReference>
<organism evidence="7 8">
    <name type="scientific">Astrephomene gubernaculifera</name>
    <dbReference type="NCBI Taxonomy" id="47775"/>
    <lineage>
        <taxon>Eukaryota</taxon>
        <taxon>Viridiplantae</taxon>
        <taxon>Chlorophyta</taxon>
        <taxon>core chlorophytes</taxon>
        <taxon>Chlorophyceae</taxon>
        <taxon>CS clade</taxon>
        <taxon>Chlamydomonadales</taxon>
        <taxon>Astrephomenaceae</taxon>
        <taxon>Astrephomene</taxon>
    </lineage>
</organism>
<feature type="compositionally biased region" description="Acidic residues" evidence="5">
    <location>
        <begin position="86"/>
        <end position="98"/>
    </location>
</feature>
<feature type="transmembrane region" description="Helical" evidence="6">
    <location>
        <begin position="214"/>
        <end position="233"/>
    </location>
</feature>
<feature type="compositionally biased region" description="Basic and acidic residues" evidence="5">
    <location>
        <begin position="75"/>
        <end position="85"/>
    </location>
</feature>
<dbReference type="PANTHER" id="PTHR42770:SF7">
    <property type="entry name" value="MEMBRANE PROTEIN"/>
    <property type="match status" value="1"/>
</dbReference>
<keyword evidence="2 6" id="KW-0812">Transmembrane</keyword>
<comment type="subcellular location">
    <subcellularLocation>
        <location evidence="1">Membrane</location>
        <topology evidence="1">Multi-pass membrane protein</topology>
    </subcellularLocation>
</comment>
<evidence type="ECO:0000313" key="8">
    <source>
        <dbReference type="Proteomes" id="UP001054857"/>
    </source>
</evidence>
<feature type="compositionally biased region" description="Low complexity" evidence="5">
    <location>
        <begin position="9"/>
        <end position="29"/>
    </location>
</feature>
<dbReference type="Proteomes" id="UP001054857">
    <property type="component" value="Unassembled WGS sequence"/>
</dbReference>
<feature type="compositionally biased region" description="Pro residues" evidence="5">
    <location>
        <begin position="120"/>
        <end position="129"/>
    </location>
</feature>
<feature type="non-terminal residue" evidence="7">
    <location>
        <position position="256"/>
    </location>
</feature>
<name>A0AAD3E0M7_9CHLO</name>
<feature type="region of interest" description="Disordered" evidence="5">
    <location>
        <begin position="1"/>
        <end position="137"/>
    </location>
</feature>
<dbReference type="EMBL" id="BMAR01000036">
    <property type="protein sequence ID" value="GFR50292.1"/>
    <property type="molecule type" value="Genomic_DNA"/>
</dbReference>
<sequence>AISAPDAPPGVAGSGAAAAAATTGRPIGGWMLEPLGGGSVTSSGGWGHAPAPPPFPGPPAAPHLHHHQQQQEQQQEQHQRQRGGEETQEEEEEEEEEGEHERGPQVHRLHQLLRPKDDGVPPPPTPPSPQQESLVSGRDGWRMQSAVPESIFFGLAASSVTVLVLLLLLLAAAAPSLEGAVDPSNETLGQDVVAQVVYDTLKSVYGTGHGAPNLIAVVTIGTYGTGLVCCAGLSRKLWAMASDGFLPAWIGVIGAT</sequence>
<feature type="compositionally biased region" description="Gly residues" evidence="5">
    <location>
        <begin position="35"/>
        <end position="47"/>
    </location>
</feature>
<keyword evidence="3 6" id="KW-1133">Transmembrane helix</keyword>
<dbReference type="AlphaFoldDB" id="A0AAD3E0M7"/>
<feature type="compositionally biased region" description="Pro residues" evidence="5">
    <location>
        <begin position="50"/>
        <end position="61"/>
    </location>
</feature>
<proteinExistence type="predicted"/>
<evidence type="ECO:0000256" key="5">
    <source>
        <dbReference type="SAM" id="MobiDB-lite"/>
    </source>
</evidence>
<evidence type="ECO:0000256" key="1">
    <source>
        <dbReference type="ARBA" id="ARBA00004141"/>
    </source>
</evidence>
<gene>
    <name evidence="7" type="ORF">Agub_g12482</name>
</gene>